<dbReference type="PRINTS" id="PR00046">
    <property type="entry name" value="SIGMA70FCT"/>
</dbReference>
<dbReference type="InterPro" id="IPR007627">
    <property type="entry name" value="RNA_pol_sigma70_r2"/>
</dbReference>
<dbReference type="PROSITE" id="PS00715">
    <property type="entry name" value="SIGMA70_1"/>
    <property type="match status" value="1"/>
</dbReference>
<dbReference type="PANTHER" id="PTHR30385:SF7">
    <property type="entry name" value="RNA POLYMERASE SIGMA FACTOR FLIA"/>
    <property type="match status" value="1"/>
</dbReference>
<comment type="similarity">
    <text evidence="5">Belongs to the sigma-70 factor family.</text>
</comment>
<dbReference type="SUPFAM" id="SSF88946">
    <property type="entry name" value="Sigma2 domain of RNA polymerase sigma factors"/>
    <property type="match status" value="1"/>
</dbReference>
<evidence type="ECO:0000259" key="6">
    <source>
        <dbReference type="PROSITE" id="PS00715"/>
    </source>
</evidence>
<evidence type="ECO:0000313" key="8">
    <source>
        <dbReference type="EMBL" id="SHE88394.1"/>
    </source>
</evidence>
<keyword evidence="1 5" id="KW-0805">Transcription regulation</keyword>
<dbReference type="NCBIfam" id="TIGR02937">
    <property type="entry name" value="sigma70-ECF"/>
    <property type="match status" value="1"/>
</dbReference>
<evidence type="ECO:0000256" key="2">
    <source>
        <dbReference type="ARBA" id="ARBA00023082"/>
    </source>
</evidence>
<dbReference type="GO" id="GO:0016987">
    <property type="term" value="F:sigma factor activity"/>
    <property type="evidence" value="ECO:0007669"/>
    <property type="project" value="UniProtKB-KW"/>
</dbReference>
<evidence type="ECO:0000256" key="1">
    <source>
        <dbReference type="ARBA" id="ARBA00023015"/>
    </source>
</evidence>
<dbReference type="InterPro" id="IPR013324">
    <property type="entry name" value="RNA_pol_sigma_r3/r4-like"/>
</dbReference>
<evidence type="ECO:0000313" key="9">
    <source>
        <dbReference type="Proteomes" id="UP000184334"/>
    </source>
</evidence>
<dbReference type="GO" id="GO:0003677">
    <property type="term" value="F:DNA binding"/>
    <property type="evidence" value="ECO:0007669"/>
    <property type="project" value="UniProtKB-KW"/>
</dbReference>
<comment type="function">
    <text evidence="5">Sigma factors are initiation factors that promote the attachment of RNA polymerase to specific initiation sites and are then released.</text>
</comment>
<dbReference type="RefSeq" id="WP_072864738.1">
    <property type="nucleotide sequence ID" value="NZ_FQUI01000020.1"/>
</dbReference>
<dbReference type="PANTHER" id="PTHR30385">
    <property type="entry name" value="SIGMA FACTOR F FLAGELLAR"/>
    <property type="match status" value="1"/>
</dbReference>
<dbReference type="NCBIfam" id="NF005413">
    <property type="entry name" value="PRK06986.1"/>
    <property type="match status" value="1"/>
</dbReference>
<dbReference type="InterPro" id="IPR012845">
    <property type="entry name" value="RNA_pol_sigma_FliA_WhiG"/>
</dbReference>
<dbReference type="Gene3D" id="1.20.140.160">
    <property type="match status" value="1"/>
</dbReference>
<sequence length="228" mass="26460">MKNINKDDIIKNFLPKIKYIALNLLHSLPKNVELDDLIQEGIIGLLQSLEKYNPQKGVTFYSFAIKRIKGAMLDYLRKIDWLPKDLRHKIKKMEEILAKQNIDDYISDEELANILDITKKDVKKLKAELHRSQILSLDSFLLTNNEINIKSDINENDPEILAYKDILKTELKKAILSLNEREQLIVSLYYEKDLTFKEIGKILDISESRVSQIHSSIIIKLKKKLGGD</sequence>
<keyword evidence="3 5" id="KW-0238">DNA-binding</keyword>
<evidence type="ECO:0000256" key="4">
    <source>
        <dbReference type="ARBA" id="ARBA00023163"/>
    </source>
</evidence>
<dbReference type="Proteomes" id="UP000184334">
    <property type="component" value="Unassembled WGS sequence"/>
</dbReference>
<dbReference type="CDD" id="cd06171">
    <property type="entry name" value="Sigma70_r4"/>
    <property type="match status" value="1"/>
</dbReference>
<comment type="caution">
    <text evidence="8">The sequence shown here is derived from an EMBL/GenBank/DDBJ whole genome shotgun (WGS) entry which is preliminary data.</text>
</comment>
<dbReference type="AlphaFoldDB" id="A0A1M4X4I1"/>
<evidence type="ECO:0000256" key="3">
    <source>
        <dbReference type="ARBA" id="ARBA00023125"/>
    </source>
</evidence>
<dbReference type="InterPro" id="IPR014284">
    <property type="entry name" value="RNA_pol_sigma-70_dom"/>
</dbReference>
<dbReference type="Pfam" id="PF04542">
    <property type="entry name" value="Sigma70_r2"/>
    <property type="match status" value="1"/>
</dbReference>
<feature type="domain" description="RNA polymerase sigma-70" evidence="6">
    <location>
        <begin position="36"/>
        <end position="49"/>
    </location>
</feature>
<dbReference type="InterPro" id="IPR013325">
    <property type="entry name" value="RNA_pol_sigma_r2"/>
</dbReference>
<gene>
    <name evidence="8" type="ORF">SAMN02745164_01330</name>
</gene>
<dbReference type="GO" id="GO:0003899">
    <property type="term" value="F:DNA-directed RNA polymerase activity"/>
    <property type="evidence" value="ECO:0007669"/>
    <property type="project" value="InterPro"/>
</dbReference>
<keyword evidence="2 5" id="KW-0731">Sigma factor</keyword>
<dbReference type="Gene3D" id="1.10.1740.10">
    <property type="match status" value="1"/>
</dbReference>
<protein>
    <recommendedName>
        <fullName evidence="5">RNA polymerase sigma factor</fullName>
    </recommendedName>
</protein>
<dbReference type="OrthoDB" id="9799825at2"/>
<accession>A0A1M4X4I1</accession>
<dbReference type="EMBL" id="FQUI01000020">
    <property type="protein sequence ID" value="SHE88394.1"/>
    <property type="molecule type" value="Genomic_DNA"/>
</dbReference>
<dbReference type="GO" id="GO:0006352">
    <property type="term" value="P:DNA-templated transcription initiation"/>
    <property type="evidence" value="ECO:0007669"/>
    <property type="project" value="InterPro"/>
</dbReference>
<proteinExistence type="inferred from homology"/>
<keyword evidence="9" id="KW-1185">Reference proteome</keyword>
<organism evidence="8 9">
    <name type="scientific">Marinitoga hydrogenitolerans (strain DSM 16785 / JCM 12826 / AT1271)</name>
    <dbReference type="NCBI Taxonomy" id="1122195"/>
    <lineage>
        <taxon>Bacteria</taxon>
        <taxon>Thermotogati</taxon>
        <taxon>Thermotogota</taxon>
        <taxon>Thermotogae</taxon>
        <taxon>Petrotogales</taxon>
        <taxon>Petrotogaceae</taxon>
        <taxon>Marinitoga</taxon>
    </lineage>
</organism>
<dbReference type="SUPFAM" id="SSF88659">
    <property type="entry name" value="Sigma3 and sigma4 domains of RNA polymerase sigma factors"/>
    <property type="match status" value="1"/>
</dbReference>
<reference evidence="8" key="1">
    <citation type="submission" date="2016-11" db="EMBL/GenBank/DDBJ databases">
        <authorList>
            <person name="Varghese N."/>
            <person name="Submissions S."/>
        </authorList>
    </citation>
    <scope>NUCLEOTIDE SEQUENCE [LARGE SCALE GENOMIC DNA]</scope>
    <source>
        <strain evidence="8">DSM 16785</strain>
    </source>
</reference>
<keyword evidence="4 5" id="KW-0804">Transcription</keyword>
<dbReference type="Pfam" id="PF04545">
    <property type="entry name" value="Sigma70_r4"/>
    <property type="match status" value="1"/>
</dbReference>
<dbReference type="PROSITE" id="PS00716">
    <property type="entry name" value="SIGMA70_2"/>
    <property type="match status" value="1"/>
</dbReference>
<dbReference type="InterPro" id="IPR007630">
    <property type="entry name" value="RNA_pol_sigma70_r4"/>
</dbReference>
<evidence type="ECO:0000256" key="5">
    <source>
        <dbReference type="RuleBase" id="RU362124"/>
    </source>
</evidence>
<dbReference type="NCBIfam" id="TIGR02479">
    <property type="entry name" value="FliA_WhiG"/>
    <property type="match status" value="1"/>
</dbReference>
<dbReference type="STRING" id="1122195.SAMN02745164_01330"/>
<evidence type="ECO:0000259" key="7">
    <source>
        <dbReference type="PROSITE" id="PS00716"/>
    </source>
</evidence>
<feature type="domain" description="RNA polymerase sigma-70" evidence="7">
    <location>
        <begin position="195"/>
        <end position="221"/>
    </location>
</feature>
<name>A0A1M4X4I1_MARH1</name>
<dbReference type="InterPro" id="IPR000943">
    <property type="entry name" value="RNA_pol_sigma70"/>
</dbReference>